<dbReference type="EMBL" id="JAHRHJ020000007">
    <property type="protein sequence ID" value="KAH9307405.1"/>
    <property type="molecule type" value="Genomic_DNA"/>
</dbReference>
<feature type="non-terminal residue" evidence="1">
    <location>
        <position position="1"/>
    </location>
</feature>
<dbReference type="AlphaFoldDB" id="A0AA38FNC2"/>
<evidence type="ECO:0000313" key="2">
    <source>
        <dbReference type="Proteomes" id="UP000824469"/>
    </source>
</evidence>
<proteinExistence type="predicted"/>
<gene>
    <name evidence="1" type="ORF">KI387_035316</name>
</gene>
<organism evidence="1 2">
    <name type="scientific">Taxus chinensis</name>
    <name type="common">Chinese yew</name>
    <name type="synonym">Taxus wallichiana var. chinensis</name>
    <dbReference type="NCBI Taxonomy" id="29808"/>
    <lineage>
        <taxon>Eukaryota</taxon>
        <taxon>Viridiplantae</taxon>
        <taxon>Streptophyta</taxon>
        <taxon>Embryophyta</taxon>
        <taxon>Tracheophyta</taxon>
        <taxon>Spermatophyta</taxon>
        <taxon>Pinopsida</taxon>
        <taxon>Pinidae</taxon>
        <taxon>Conifers II</taxon>
        <taxon>Cupressales</taxon>
        <taxon>Taxaceae</taxon>
        <taxon>Taxus</taxon>
    </lineage>
</organism>
<protein>
    <submittedName>
        <fullName evidence="1">Uncharacterized protein</fullName>
    </submittedName>
</protein>
<feature type="non-terminal residue" evidence="1">
    <location>
        <position position="224"/>
    </location>
</feature>
<comment type="caution">
    <text evidence="1">The sequence shown here is derived from an EMBL/GenBank/DDBJ whole genome shotgun (WGS) entry which is preliminary data.</text>
</comment>
<reference evidence="1 2" key="1">
    <citation type="journal article" date="2021" name="Nat. Plants">
        <title>The Taxus genome provides insights into paclitaxel biosynthesis.</title>
        <authorList>
            <person name="Xiong X."/>
            <person name="Gou J."/>
            <person name="Liao Q."/>
            <person name="Li Y."/>
            <person name="Zhou Q."/>
            <person name="Bi G."/>
            <person name="Li C."/>
            <person name="Du R."/>
            <person name="Wang X."/>
            <person name="Sun T."/>
            <person name="Guo L."/>
            <person name="Liang H."/>
            <person name="Lu P."/>
            <person name="Wu Y."/>
            <person name="Zhang Z."/>
            <person name="Ro D.K."/>
            <person name="Shang Y."/>
            <person name="Huang S."/>
            <person name="Yan J."/>
        </authorList>
    </citation>
    <scope>NUCLEOTIDE SEQUENCE [LARGE SCALE GENOMIC DNA]</scope>
    <source>
        <strain evidence="1">Ta-2019</strain>
    </source>
</reference>
<evidence type="ECO:0000313" key="1">
    <source>
        <dbReference type="EMBL" id="KAH9307405.1"/>
    </source>
</evidence>
<name>A0AA38FNC2_TAXCH</name>
<accession>A0AA38FNC2</accession>
<keyword evidence="2" id="KW-1185">Reference proteome</keyword>
<sequence length="224" mass="25560">EIGFTVIKSRPHLESKVPHTFPSAIHYVGKLVDLVLEDEPLCMPMPKDPTQEAEQEKASVMWKIASYEGLLQALQEELKKADQDLNMYMAPEVLINIKTLEENNEFQKMMRDEKLGCAERLLMVKNKHKALPTAPKPHKTRLEELGKLIVQKMDLLEGRMTAMSSIVLVLQNEKGEIVRDELESIVVDIPKKLEEALTGWQALEAERKQEYLELVVQTEEETAG</sequence>
<dbReference type="Proteomes" id="UP000824469">
    <property type="component" value="Unassembled WGS sequence"/>
</dbReference>